<comment type="caution">
    <text evidence="4">The sequence shown here is derived from an EMBL/GenBank/DDBJ whole genome shotgun (WGS) entry which is preliminary data.</text>
</comment>
<evidence type="ECO:0000256" key="2">
    <source>
        <dbReference type="PROSITE-ProRule" id="PRU00108"/>
    </source>
</evidence>
<keyword evidence="2" id="KW-0539">Nucleus</keyword>
<evidence type="ECO:0000313" key="4">
    <source>
        <dbReference type="EMBL" id="CAG2053809.1"/>
    </source>
</evidence>
<dbReference type="PROSITE" id="PS50071">
    <property type="entry name" value="HOMEOBOX_2"/>
    <property type="match status" value="1"/>
</dbReference>
<accession>A0ABN7NG21</accession>
<reference evidence="4" key="1">
    <citation type="submission" date="2021-03" db="EMBL/GenBank/DDBJ databases">
        <authorList>
            <person name="Tran Van P."/>
        </authorList>
    </citation>
    <scope>NUCLEOTIDE SEQUENCE</scope>
</reference>
<sequence length="112" mass="13030">MCGKNTLWGPQDVLARENVPLLFVRGKFLSFKDRVKIWFQNHRYKCKRQAKEKAMAEQNAQNQCNKELSTSYSGIICEHLSTYNEYVYQLVYVAQRREDFSVIDSGLFPGGV</sequence>
<dbReference type="CDD" id="cd00086">
    <property type="entry name" value="homeodomain"/>
    <property type="match status" value="1"/>
</dbReference>
<organism evidence="4 5">
    <name type="scientific">Timema podura</name>
    <name type="common">Walking stick</name>
    <dbReference type="NCBI Taxonomy" id="61482"/>
    <lineage>
        <taxon>Eukaryota</taxon>
        <taxon>Metazoa</taxon>
        <taxon>Ecdysozoa</taxon>
        <taxon>Arthropoda</taxon>
        <taxon>Hexapoda</taxon>
        <taxon>Insecta</taxon>
        <taxon>Pterygota</taxon>
        <taxon>Neoptera</taxon>
        <taxon>Polyneoptera</taxon>
        <taxon>Phasmatodea</taxon>
        <taxon>Timematodea</taxon>
        <taxon>Timematoidea</taxon>
        <taxon>Timematidae</taxon>
        <taxon>Timema</taxon>
    </lineage>
</organism>
<keyword evidence="2" id="KW-0371">Homeobox</keyword>
<keyword evidence="2" id="KW-0238">DNA-binding</keyword>
<feature type="DNA-binding region" description="Homeobox" evidence="2">
    <location>
        <begin position="34"/>
        <end position="50"/>
    </location>
</feature>
<dbReference type="SUPFAM" id="SSF46689">
    <property type="entry name" value="Homeodomain-like"/>
    <property type="match status" value="1"/>
</dbReference>
<evidence type="ECO:0000313" key="5">
    <source>
        <dbReference type="Proteomes" id="UP001153148"/>
    </source>
</evidence>
<dbReference type="EMBL" id="CAJPIN010000696">
    <property type="protein sequence ID" value="CAG2053809.1"/>
    <property type="molecule type" value="Genomic_DNA"/>
</dbReference>
<evidence type="ECO:0000256" key="1">
    <source>
        <dbReference type="ARBA" id="ARBA00004123"/>
    </source>
</evidence>
<comment type="subcellular location">
    <subcellularLocation>
        <location evidence="1 2">Nucleus</location>
    </subcellularLocation>
</comment>
<protein>
    <recommendedName>
        <fullName evidence="3">Homeobox domain-containing protein</fullName>
    </recommendedName>
</protein>
<dbReference type="Proteomes" id="UP001153148">
    <property type="component" value="Unassembled WGS sequence"/>
</dbReference>
<dbReference type="InterPro" id="IPR009057">
    <property type="entry name" value="Homeodomain-like_sf"/>
</dbReference>
<feature type="domain" description="Homeobox" evidence="3">
    <location>
        <begin position="32"/>
        <end position="49"/>
    </location>
</feature>
<evidence type="ECO:0000259" key="3">
    <source>
        <dbReference type="PROSITE" id="PS50071"/>
    </source>
</evidence>
<dbReference type="InterPro" id="IPR001356">
    <property type="entry name" value="HD"/>
</dbReference>
<keyword evidence="5" id="KW-1185">Reference proteome</keyword>
<gene>
    <name evidence="4" type="ORF">TPAB3V08_LOCUS853</name>
</gene>
<name>A0ABN7NG21_TIMPD</name>
<dbReference type="Gene3D" id="1.10.10.60">
    <property type="entry name" value="Homeodomain-like"/>
    <property type="match status" value="1"/>
</dbReference>
<proteinExistence type="predicted"/>